<sequence length="31" mass="3816">MQISWQEAYLTHALHGVIRELTQRFTRRAFR</sequence>
<gene>
    <name evidence="1" type="ORF">CSING_01960</name>
</gene>
<evidence type="ECO:0000313" key="2">
    <source>
        <dbReference type="Proteomes" id="UP000031890"/>
    </source>
</evidence>
<dbReference type="Proteomes" id="UP000031890">
    <property type="component" value="Chromosome"/>
</dbReference>
<proteinExistence type="predicted"/>
<organism evidence="1 2">
    <name type="scientific">Corynebacterium singulare</name>
    <dbReference type="NCBI Taxonomy" id="161899"/>
    <lineage>
        <taxon>Bacteria</taxon>
        <taxon>Bacillati</taxon>
        <taxon>Actinomycetota</taxon>
        <taxon>Actinomycetes</taxon>
        <taxon>Mycobacteriales</taxon>
        <taxon>Corynebacteriaceae</taxon>
        <taxon>Corynebacterium</taxon>
    </lineage>
</organism>
<dbReference type="EMBL" id="CP010827">
    <property type="protein sequence ID" value="AJI77950.1"/>
    <property type="molecule type" value="Genomic_DNA"/>
</dbReference>
<accession>A0A0B6F0G3</accession>
<dbReference type="AlphaFoldDB" id="A0A0B6F0G3"/>
<reference evidence="1 2" key="1">
    <citation type="journal article" date="2015" name="Genome Announc.">
        <title>Complete Genome Sequence and Annotation of Corynebacterium singulare DSM 44357, Isolated from a Human Semen Specimen.</title>
        <authorList>
            <person name="Merten M."/>
            <person name="Brinkrolf K."/>
            <person name="Albersmeier A."/>
            <person name="Kutter Y."/>
            <person name="Ruckert C."/>
            <person name="Tauch A."/>
        </authorList>
    </citation>
    <scope>NUCLEOTIDE SEQUENCE [LARGE SCALE GENOMIC DNA]</scope>
    <source>
        <strain evidence="1">IBS B52218</strain>
    </source>
</reference>
<protein>
    <submittedName>
        <fullName evidence="1">Uncharacterized protein</fullName>
    </submittedName>
</protein>
<dbReference type="HOGENOM" id="CLU_3396023_0_0_11"/>
<evidence type="ECO:0000313" key="1">
    <source>
        <dbReference type="EMBL" id="AJI77950.1"/>
    </source>
</evidence>
<dbReference type="KEGG" id="csx:CSING_01960"/>
<name>A0A0B6F0G3_9CORY</name>